<dbReference type="InterPro" id="IPR012657">
    <property type="entry name" value="23S_rRNA-intervening_sequence"/>
</dbReference>
<sequence>MDFEKLVVWQRSKCLAVQIYSEFAECGDFGFKDQITRSALSVPSNIAEGMERRSAKEKAYFLWIAKASCGELRTQIFIGCDIAYIARPLAENWITETRELSKMLCGLINKISD</sequence>
<reference evidence="2 4" key="2">
    <citation type="submission" date="2018-03" db="EMBL/GenBank/DDBJ databases">
        <title>Diversity of bacteria associated with corn roots inoculated with woodland soils in Canada, and Description of Pseudomonas aylmerense sp. nov.</title>
        <authorList>
            <person name="Tambong J.T."/>
            <person name="Xu R."/>
            <person name="Tchagang C."/>
        </authorList>
    </citation>
    <scope>NUCLEOTIDE SEQUENCE [LARGE SCALE GENOMIC DNA]</scope>
    <source>
        <strain evidence="2 4">S1E44</strain>
    </source>
</reference>
<dbReference type="EMBL" id="PYWW01000021">
    <property type="protein sequence ID" value="PTC30128.1"/>
    <property type="molecule type" value="Genomic_DNA"/>
</dbReference>
<comment type="caution">
    <text evidence="2">The sequence shown here is derived from an EMBL/GenBank/DDBJ whole genome shotgun (WGS) entry which is preliminary data.</text>
</comment>
<dbReference type="Pfam" id="PF05635">
    <property type="entry name" value="23S_rRNA_IVP"/>
    <property type="match status" value="1"/>
</dbReference>
<dbReference type="NCBIfam" id="TIGR02436">
    <property type="entry name" value="four helix bundle protein"/>
    <property type="match status" value="1"/>
</dbReference>
<dbReference type="CDD" id="cd16377">
    <property type="entry name" value="23S_rRNA_IVP_like"/>
    <property type="match status" value="1"/>
</dbReference>
<dbReference type="Gene3D" id="1.20.1440.60">
    <property type="entry name" value="23S rRNA-intervening sequence"/>
    <property type="match status" value="1"/>
</dbReference>
<organism evidence="2 4">
    <name type="scientific">Pseudomonas aylmerensis</name>
    <dbReference type="NCBI Taxonomy" id="1869229"/>
    <lineage>
        <taxon>Bacteria</taxon>
        <taxon>Pseudomonadati</taxon>
        <taxon>Pseudomonadota</taxon>
        <taxon>Gammaproteobacteria</taxon>
        <taxon>Pseudomonadales</taxon>
        <taxon>Pseudomonadaceae</taxon>
        <taxon>Pseudomonas</taxon>
    </lineage>
</organism>
<dbReference type="InterPro" id="IPR036583">
    <property type="entry name" value="23S_rRNA_IVS_sf"/>
</dbReference>
<dbReference type="PANTHER" id="PTHR38471:SF2">
    <property type="entry name" value="FOUR HELIX BUNDLE PROTEIN"/>
    <property type="match status" value="1"/>
</dbReference>
<accession>A0A2T4G388</accession>
<evidence type="ECO:0000313" key="4">
    <source>
        <dbReference type="Proteomes" id="UP000240571"/>
    </source>
</evidence>
<dbReference type="RefSeq" id="WP_065900530.1">
    <property type="nucleotide sequence ID" value="NZ_MAUE01000005.1"/>
</dbReference>
<evidence type="ECO:0000313" key="3">
    <source>
        <dbReference type="Proteomes" id="UP000095081"/>
    </source>
</evidence>
<dbReference type="NCBIfam" id="NF008912">
    <property type="entry name" value="PRK12275.1-6"/>
    <property type="match status" value="1"/>
</dbReference>
<dbReference type="OrthoDB" id="160990at2"/>
<dbReference type="Proteomes" id="UP000095081">
    <property type="component" value="Unassembled WGS sequence"/>
</dbReference>
<name>A0A2T4G388_9PSED</name>
<dbReference type="Proteomes" id="UP000240571">
    <property type="component" value="Unassembled WGS sequence"/>
</dbReference>
<dbReference type="PANTHER" id="PTHR38471">
    <property type="entry name" value="FOUR HELIX BUNDLE PROTEIN"/>
    <property type="match status" value="1"/>
</dbReference>
<proteinExistence type="predicted"/>
<protein>
    <submittedName>
        <fullName evidence="2">Four helix bundle protein</fullName>
    </submittedName>
</protein>
<evidence type="ECO:0000313" key="1">
    <source>
        <dbReference type="EMBL" id="OCW29613.1"/>
    </source>
</evidence>
<evidence type="ECO:0000313" key="2">
    <source>
        <dbReference type="EMBL" id="PTC30128.1"/>
    </source>
</evidence>
<gene>
    <name evidence="1" type="ORF">BBG20_04245</name>
    <name evidence="2" type="ORF">C9382_09850</name>
</gene>
<dbReference type="EMBL" id="MAUE01000005">
    <property type="protein sequence ID" value="OCW29613.1"/>
    <property type="molecule type" value="Genomic_DNA"/>
</dbReference>
<dbReference type="SUPFAM" id="SSF158446">
    <property type="entry name" value="IVS-encoded protein-like"/>
    <property type="match status" value="1"/>
</dbReference>
<reference evidence="1 3" key="1">
    <citation type="submission" date="2016-06" db="EMBL/GenBank/DDBJ databases">
        <title>Draft genome sequence of Pseudomonas sp. S1E40, a novel strain antagonistic activity to fungal plant pathogen.</title>
        <authorList>
            <person name="Tambong J.T."/>
            <person name="Tchagang C."/>
            <person name="Xu R."/>
        </authorList>
    </citation>
    <scope>NUCLEOTIDE SEQUENCE [LARGE SCALE GENOMIC DNA]</scope>
    <source>
        <strain evidence="1 3">S1E40</strain>
    </source>
</reference>
<keyword evidence="3" id="KW-1185">Reference proteome</keyword>
<dbReference type="AlphaFoldDB" id="A0A2T4G388"/>